<dbReference type="PANTHER" id="PTHR11733">
    <property type="entry name" value="ZINC METALLOPROTEASE FAMILY M13 NEPRILYSIN-RELATED"/>
    <property type="match status" value="1"/>
</dbReference>
<evidence type="ECO:0000259" key="9">
    <source>
        <dbReference type="Pfam" id="PF05649"/>
    </source>
</evidence>
<dbReference type="Pfam" id="PF01431">
    <property type="entry name" value="Peptidase_M13"/>
    <property type="match status" value="5"/>
</dbReference>
<evidence type="ECO:0000256" key="3">
    <source>
        <dbReference type="ARBA" id="ARBA00022670"/>
    </source>
</evidence>
<comment type="caution">
    <text evidence="10">The sequence shown here is derived from an EMBL/GenBank/DDBJ whole genome shotgun (WGS) entry which is preliminary data.</text>
</comment>
<dbReference type="GO" id="GO:0005886">
    <property type="term" value="C:plasma membrane"/>
    <property type="evidence" value="ECO:0007669"/>
    <property type="project" value="TreeGrafter"/>
</dbReference>
<dbReference type="PRINTS" id="PR00786">
    <property type="entry name" value="NEPRILYSIN"/>
</dbReference>
<dbReference type="InterPro" id="IPR008753">
    <property type="entry name" value="Peptidase_M13_N"/>
</dbReference>
<dbReference type="InterPro" id="IPR042089">
    <property type="entry name" value="Peptidase_M13_dom_2"/>
</dbReference>
<feature type="domain" description="Peptidase M13 C-terminal" evidence="8">
    <location>
        <begin position="2757"/>
        <end position="2969"/>
    </location>
</feature>
<comment type="cofactor">
    <cofactor evidence="1">
        <name>Zn(2+)</name>
        <dbReference type="ChEBI" id="CHEBI:29105"/>
    </cofactor>
</comment>
<dbReference type="Gene3D" id="3.40.390.10">
    <property type="entry name" value="Collagenase (Catalytic Domain)"/>
    <property type="match status" value="5"/>
</dbReference>
<dbReference type="CDD" id="cd08662">
    <property type="entry name" value="M13"/>
    <property type="match status" value="5"/>
</dbReference>
<keyword evidence="11" id="KW-1185">Reference proteome</keyword>
<dbReference type="Gene3D" id="1.10.1380.10">
    <property type="entry name" value="Neutral endopeptidase , domain2"/>
    <property type="match status" value="5"/>
</dbReference>
<evidence type="ECO:0000256" key="6">
    <source>
        <dbReference type="ARBA" id="ARBA00022833"/>
    </source>
</evidence>
<dbReference type="GO" id="GO:0046872">
    <property type="term" value="F:metal ion binding"/>
    <property type="evidence" value="ECO:0007669"/>
    <property type="project" value="UniProtKB-KW"/>
</dbReference>
<organism evidence="10 11">
    <name type="scientific">Toxocara canis</name>
    <name type="common">Canine roundworm</name>
    <dbReference type="NCBI Taxonomy" id="6265"/>
    <lineage>
        <taxon>Eukaryota</taxon>
        <taxon>Metazoa</taxon>
        <taxon>Ecdysozoa</taxon>
        <taxon>Nematoda</taxon>
        <taxon>Chromadorea</taxon>
        <taxon>Rhabditida</taxon>
        <taxon>Spirurina</taxon>
        <taxon>Ascaridomorpha</taxon>
        <taxon>Ascaridoidea</taxon>
        <taxon>Toxocaridae</taxon>
        <taxon>Toxocara</taxon>
    </lineage>
</organism>
<feature type="domain" description="Peptidase M13 N-terminal" evidence="9">
    <location>
        <begin position="3026"/>
        <end position="3448"/>
    </location>
</feature>
<gene>
    <name evidence="10" type="primary">nep-1</name>
    <name evidence="10" type="ORF">Tcan_03459</name>
</gene>
<feature type="domain" description="Peptidase M13 N-terminal" evidence="9">
    <location>
        <begin position="97"/>
        <end position="524"/>
    </location>
</feature>
<accession>A0A0B2VJQ9</accession>
<name>A0A0B2VJQ9_TOXCA</name>
<dbReference type="PANTHER" id="PTHR11733:SF240">
    <property type="entry name" value="GH14155P-RELATED"/>
    <property type="match status" value="1"/>
</dbReference>
<dbReference type="InterPro" id="IPR000718">
    <property type="entry name" value="Peptidase_M13"/>
</dbReference>
<keyword evidence="6" id="KW-0862">Zinc</keyword>
<evidence type="ECO:0000256" key="7">
    <source>
        <dbReference type="ARBA" id="ARBA00023049"/>
    </source>
</evidence>
<dbReference type="Pfam" id="PF05649">
    <property type="entry name" value="Peptidase_M13_N"/>
    <property type="match status" value="5"/>
</dbReference>
<keyword evidence="4" id="KW-0479">Metal-binding</keyword>
<evidence type="ECO:0000256" key="4">
    <source>
        <dbReference type="ARBA" id="ARBA00022723"/>
    </source>
</evidence>
<proteinExistence type="inferred from homology"/>
<dbReference type="GO" id="GO:0016485">
    <property type="term" value="P:protein processing"/>
    <property type="evidence" value="ECO:0007669"/>
    <property type="project" value="TreeGrafter"/>
</dbReference>
<dbReference type="InterPro" id="IPR024079">
    <property type="entry name" value="MetalloPept_cat_dom_sf"/>
</dbReference>
<feature type="domain" description="Peptidase M13 C-terminal" evidence="8">
    <location>
        <begin position="585"/>
        <end position="663"/>
    </location>
</feature>
<reference evidence="10 11" key="1">
    <citation type="submission" date="2014-11" db="EMBL/GenBank/DDBJ databases">
        <title>Genetic blueprint of the zoonotic pathogen Toxocara canis.</title>
        <authorList>
            <person name="Zhu X.-Q."/>
            <person name="Korhonen P.K."/>
            <person name="Cai H."/>
            <person name="Young N.D."/>
            <person name="Nejsum P."/>
            <person name="von Samson-Himmelstjerna G."/>
            <person name="Boag P.R."/>
            <person name="Tan P."/>
            <person name="Li Q."/>
            <person name="Min J."/>
            <person name="Yang Y."/>
            <person name="Wang X."/>
            <person name="Fang X."/>
            <person name="Hall R.S."/>
            <person name="Hofmann A."/>
            <person name="Sternberg P.W."/>
            <person name="Jex A.R."/>
            <person name="Gasser R.B."/>
        </authorList>
    </citation>
    <scope>NUCLEOTIDE SEQUENCE [LARGE SCALE GENOMIC DNA]</scope>
    <source>
        <strain evidence="10">PN_DK_2014</strain>
    </source>
</reference>
<dbReference type="GO" id="GO:0004222">
    <property type="term" value="F:metalloendopeptidase activity"/>
    <property type="evidence" value="ECO:0007669"/>
    <property type="project" value="InterPro"/>
</dbReference>
<feature type="domain" description="Peptidase M13 C-terminal" evidence="8">
    <location>
        <begin position="3510"/>
        <end position="3723"/>
    </location>
</feature>
<evidence type="ECO:0000313" key="10">
    <source>
        <dbReference type="EMBL" id="KHN81639.1"/>
    </source>
</evidence>
<evidence type="ECO:0000256" key="1">
    <source>
        <dbReference type="ARBA" id="ARBA00001947"/>
    </source>
</evidence>
<comment type="similarity">
    <text evidence="2">Belongs to the peptidase M13 family.</text>
</comment>
<evidence type="ECO:0000256" key="5">
    <source>
        <dbReference type="ARBA" id="ARBA00022801"/>
    </source>
</evidence>
<evidence type="ECO:0000259" key="8">
    <source>
        <dbReference type="Pfam" id="PF01431"/>
    </source>
</evidence>
<keyword evidence="7" id="KW-0482">Metalloprotease</keyword>
<dbReference type="PROSITE" id="PS51885">
    <property type="entry name" value="NEPRILYSIN"/>
    <property type="match status" value="3"/>
</dbReference>
<dbReference type="EMBL" id="JPKZ01001479">
    <property type="protein sequence ID" value="KHN81639.1"/>
    <property type="molecule type" value="Genomic_DNA"/>
</dbReference>
<evidence type="ECO:0000256" key="2">
    <source>
        <dbReference type="ARBA" id="ARBA00007357"/>
    </source>
</evidence>
<feature type="domain" description="Peptidase M13 C-terminal" evidence="8">
    <location>
        <begin position="1991"/>
        <end position="2203"/>
    </location>
</feature>
<dbReference type="InterPro" id="IPR018497">
    <property type="entry name" value="Peptidase_M13_C"/>
</dbReference>
<protein>
    <submittedName>
        <fullName evidence="10">Neprilysin-1</fullName>
    </submittedName>
</protein>
<feature type="domain" description="Peptidase M13 C-terminal" evidence="8">
    <location>
        <begin position="1203"/>
        <end position="1310"/>
    </location>
</feature>
<dbReference type="STRING" id="6265.A0A0B2VJQ9"/>
<feature type="domain" description="Peptidase M13 N-terminal" evidence="9">
    <location>
        <begin position="1507"/>
        <end position="1929"/>
    </location>
</feature>
<dbReference type="SUPFAM" id="SSF55486">
    <property type="entry name" value="Metalloproteases ('zincins'), catalytic domain"/>
    <property type="match status" value="6"/>
</dbReference>
<keyword evidence="5" id="KW-0378">Hydrolase</keyword>
<dbReference type="Proteomes" id="UP000031036">
    <property type="component" value="Unassembled WGS sequence"/>
</dbReference>
<evidence type="ECO:0000313" key="11">
    <source>
        <dbReference type="Proteomes" id="UP000031036"/>
    </source>
</evidence>
<dbReference type="OrthoDB" id="6475849at2759"/>
<feature type="domain" description="Peptidase M13 N-terminal" evidence="9">
    <location>
        <begin position="715"/>
        <end position="1142"/>
    </location>
</feature>
<sequence length="3728" mass="424655">MVKAATIQTALLAFIAVGIVTVFAISIALVVKAYQKDEKDLTTTTLDYFVYSAAQSTSQGGIFEYTNAPISPNDPRAPQYAEAAKLLRSMGNFTVDPCQDFYRYTCGAMTYADSPSFSKATVNNVIKMATKLTDPAYRNSNVPKPVKQLFAYFDTCKQALQDWSSITANGAYVKSKLTQFQTATQFPFPLLNQQAPDPVMPNKTMLAKAIGYLDGVLQTGTLITSFIDTDWKDPHSTQGYALLIDQSSLVYATSYYLKAWDMIKVNYANAVIRWMNLLQPGLDQTKLRQDVDSILALELDIAWNLTTDDTTRRKFARSYNRYSTSEASEEFPFLDWPEYLRQLSTYAPRDVRRKMMSTDFNFLIMEPAILAKLGSYLSSGKFTARTIINYLNFRVVNTYSSYLPAVRGVTEQQSPLDFDVRARRREPRSIIRPMFDWNLLTSYDTRCASRTVGSLQYANARVFIDAVFPMQNDRVTFRQQFADFMESVLVAFRNMVDQLTWMSTTSKRGAYSKIDDLTKNIAYPDFITDDQLLTEYYSALDITADDSYITMQEKLFKFHQRTALAKLSAGAAERDDFSGAPGTVNAWYQPEMNSITFPAGILQQPFYDPNWPSSLNYGAMGVVVGHELSHGFDDQGVQWDGTGVLYSWMDNSSYTSFELTTTTLDYFVYSAAQSTSQGGIFEYTNAPISPNDPRAPQYAEAAKLLRSMGNFTVDPCQDFYRYTCGAMTYADSPSFSKATVNNVIKMATKLTDPAYRNSNVPKPVKQLFAYFDTCKQALQDWSSITANGAYVKSKLTQFQTATQFPFPLLNQQAPDPVMPNKTMLAKAIGYLDGVLQTGTLITSFIDTDWKDPHSTQGYALLIDQSSLVYATSYYLKAWDMIKVNYANAVIRWMNLLQPGLDQTKLRQDVDSILALELDIAWNLTTDDTTRRKFARSYNRYSTSEASEEFPFLDWPEYLRQLSTYAPRDVRRKMMSTDFNFLIMEPAILAKLGSYLSSGKFTARTIINYLNFRVVNTYSSYLPAVRGVTEQQSPLDFDVRARRREPRSIIRPMFDWNLLTSYDTRCASRTVGSLQYANARVFIDAVFPMQNDRVTFRQQFADFMESVLVAFRNMVDQLTWMSTTSKRGAYSKIDDLTKNIAYPDFITDDQLLTEYYSALDITADDSYITMQEKLFKFHQRTALAKLSAGAAERDDFSGAPGTVNAWYQPEMNSITFPAGILQQPFYDPNWPSSLNYGAMGVVVGHELSHGFDDQGVQWDGTGVLYSWMDNSSYTSFEEMAQCVITEYGNFCPLPSNFSPRCLDGFNTQGEKKEMAQCVITEYGNFCPLPSNFSPRCLDGFNTQGENIADNGGIHAAYRAYKIYESLNGPHPLLNDPIMRQFTPDQLFFMGFAQVWCRTQPSDIAILEQILTDPHSPSLYRVFGTLQNFPAFRTAFHCPLNSAYAPEKHCDVWVTPVEGSIGIPEAPKDDNALNIAPPTQVSTTEESKYRAYKESVALFKASMNFSADPCNNFYEYTCGNYNEQLSFRKGRVANYRAMSYQMELPMYESAQTPTALKKIVQFYKTCKTVRANFDQYISDGAIVLKAINDFATKTGLKFSMVENQASQVPQTLNNIILAKAVGYLSSQGIDTLIGTMVDTNWTHPQHYSFYADQNVLYYSKSYYSTVAWPSTYKLYKQNTIDLFNHFATLKQVILDQSRLSQDVDALLDFERTLALQYSTGETERRQYKRSYNPYTVASASASFPFIDFATYFESLATSYPPLVDYFKNTNRAFLVMEPKMTAKLSNDFNKFDTNTVANYFFYRVLAANSEYLPTPVGYRAKQIVSDQPFLGRRRRGRTFRKTVTASYSEPTVQCAFETLNRMQYANARIYIDYSYPNMEMIARVRSQIGAMIDNVLLSMRDMLNRLNWMDEQSKKGAYSKVTDIVENIAFPDFILNNAQLDAYYADLTFGSTDTYIDLVRKTDDFNFQLFYKLMVNGASVDRHDFGGAPGTVNAWYYPEYNSITFPAGVLHQPFFDENWPTSLNFGALGVLAGHELIHAFDDQGVQWNGVGALIDWMTPFSAAGFREMADCVVNEYNGFCPLVGTGKVPECVNGEMTQGENIADNGGIHTAWRAYHDYVSQYGPDPQLPDPVLKGFTHDQLFFMAFAQIWCERRPLDDQYTQIMTDPHSPSKYRVFGTIQNFPAFRTAFNCPLGSAYGPREHCSVWVPEASISYIPLTTTPAPSPTVGHYTNAPIEDKDPRSEQFAEAAEMFRSMIDYTVDPCKDFYNYTCGKFNASTTQMSFAKANAENIDVLVKKLNDPTYRNSNVPKPVKQLFTFFDQCKWAQENWNTTTNNFTYPSIKLQEFQAVTNLHFPLLEQSLPDPTMPDKTLLAKAMGYLDGVMHTGTFISSYVDTNWKDPHSTQGYMLFVDQSVLYYPLSIYRKVWNYVDYTQDAIAWMNQLKSGLDQTKLEQDVRAMLDLEVKIAQNLTADDVTRRKFARSFNRYSITQASEEFPFIDWREYFKQFSTYADPIAKKKIRDANLEFIIMEPAMLHKLGDYLTSGKFTARTVVNYLNFRVITTYLTYMMPRSSTYTNEFELSELLVDEFDMRARRPGPRTIIHPLPKQKPANSLIGRYDGACVDTVNENLQYATARVFIDTVYPIRSERATFREKFADFIESVLIGFRSMINQLEWMSPQAKSGAILKIRDLTKNVAYPDFIEDDTLLSEYYEALDIVDTDSFTTMLEKIFKFNMRTEFAKLVEGGTKRNDFLGPPSTVNAWYQPSLNSITFPAGILHQPFYDPKWPAAVNYGSIGVVVGHELTHGFDDHGVQWDGTGVLYQWMDNSSYASFEDMAQCVIRQYDLFCPLPNWIEPHCLDGSNTQGENIADNGGIHAAYRAFKNYESLNGPDPLFDDPIMRQFTSDQLFFMSFAQVWCEPPPSLYSYWTSILLDPHSPSLYRVLGTVQNFPAFRTAFHCPVNSNYAPEKHCDVWVTPINGTYGLPEVPKEENALNILPAPKVSPVEEAKHQAYSEAIDLLRQSMNLSADPCNDFYGYVCGNYNEETSFRKGRLANYRAMSYQMELPMYKDPKTPTALQKTIQYYETCKSARAKFDDLISDGKVVLDALTEFETQSKLKFSMIYSQDSQTAQEITSQTLGKAIGYLSSKGIDTLVSTMVDTNWKDPQHFSFFMDQNVLYYSKTYYSPVAWPTTLKSYKPNTVDLFNQFASLVKVTLDQEKLSADVDALLDFERVLAQNYSTDDTTRREYMRSYNPYAIANASTAFSFIDLSSYFAALSTTYPELNNYFNDPKFTFFIMEPTMIEKLSKNFKTFDTNIVANYFFYRILAQNSEYLPKPSGYKARKVVSEQLMLGRTRRGQSFRKDVEASYSEPTVQCAYETLNMMQYANARIFVDYSYPDSEAISRIRKQVGDIIENILFSFRGMLNRLDWMDDETRKGAYGKITDLTQNIAFPDFIIDNTKLDAYYEKLVYTSTDSYFDLIRKTDEFNFKLTYKSLVENSVVDRNDFGGAPGTVNAWYYPEYNSITFPAGILHQPFFDENWPASLNYGGLGLVAGHELSHGFDDQGVQWDGVGKLIDWMTNSSYAGFKRMAQCVVDEYDGFCPLQDSGMMPDCVNGEQTQGENIADNGGAHAAWRAYEDYVLQYGPDPQLPNPTFAGFTHDQLFFMSFAQVWCEKPRTTDELYKQIMTDPHSPSKYRIFGTIQNFPAFRTAFNCPLGSAYGPRKHCNVWVPQP</sequence>
<dbReference type="OMA" id="SYFEIAW"/>
<keyword evidence="3" id="KW-0645">Protease</keyword>
<feature type="domain" description="Peptidase M13 N-terminal" evidence="9">
    <location>
        <begin position="2260"/>
        <end position="2696"/>
    </location>
</feature>